<keyword evidence="1" id="KW-0472">Membrane</keyword>
<dbReference type="EMBL" id="CP002207">
    <property type="protein sequence ID" value="ADP35020.1"/>
    <property type="molecule type" value="Genomic_DNA"/>
</dbReference>
<reference evidence="2 3" key="1">
    <citation type="journal article" date="2011" name="Front. Microbiol.">
        <title>Genomic signatures of strain selection and enhancement in Bacillus atrophaeus var. globigii, a historical biowarfare simulant.</title>
        <authorList>
            <person name="Gibbons H.S."/>
            <person name="Broomall S.M."/>
            <person name="McNew L.A."/>
            <person name="Daligault H."/>
            <person name="Chapman C."/>
            <person name="Bruce D."/>
            <person name="Karavis M."/>
            <person name="Krepps M."/>
            <person name="McGregor P.A."/>
            <person name="Hong C."/>
            <person name="Park K.H."/>
            <person name="Akmal A."/>
            <person name="Feldman A."/>
            <person name="Lin J.S."/>
            <person name="Chang W.E."/>
            <person name="Higgs B.W."/>
            <person name="Demirev P."/>
            <person name="Lindquist J."/>
            <person name="Liem A."/>
            <person name="Fochler E."/>
            <person name="Read T.D."/>
            <person name="Tapia R."/>
            <person name="Johnson S."/>
            <person name="Bishop-Lilly K.A."/>
            <person name="Detter C."/>
            <person name="Han C."/>
            <person name="Sozhamannan S."/>
            <person name="Rosenzweig C.N."/>
            <person name="Skowronski E.W."/>
        </authorList>
    </citation>
    <scope>NUCLEOTIDE SEQUENCE [LARGE SCALE GENOMIC DNA]</scope>
    <source>
        <strain evidence="2 3">1942</strain>
    </source>
</reference>
<dbReference type="Pfam" id="PF26310">
    <property type="entry name" value="YczF"/>
    <property type="match status" value="1"/>
</dbReference>
<gene>
    <name evidence="2" type="ordered locus">BATR1942_20525</name>
</gene>
<proteinExistence type="predicted"/>
<keyword evidence="1" id="KW-1133">Transmembrane helix</keyword>
<accession>A0ABM5M4G5</accession>
<evidence type="ECO:0000313" key="3">
    <source>
        <dbReference type="Proteomes" id="UP000006867"/>
    </source>
</evidence>
<dbReference type="Proteomes" id="UP000006867">
    <property type="component" value="Chromosome"/>
</dbReference>
<evidence type="ECO:0000313" key="2">
    <source>
        <dbReference type="EMBL" id="ADP35020.1"/>
    </source>
</evidence>
<name>A0ABM5M4G5_BACA1</name>
<sequence length="73" mass="8236">MKIFAVTAFLIGLMLVISVLMDMVQGLSLMAAIQNNLNTIKMTTFAEWVTSFIFFLVLLKEAISLRKLKKNNP</sequence>
<keyword evidence="3" id="KW-1185">Reference proteome</keyword>
<feature type="transmembrane region" description="Helical" evidence="1">
    <location>
        <begin position="45"/>
        <end position="63"/>
    </location>
</feature>
<evidence type="ECO:0008006" key="4">
    <source>
        <dbReference type="Google" id="ProtNLM"/>
    </source>
</evidence>
<dbReference type="InterPro" id="IPR058725">
    <property type="entry name" value="YczF"/>
</dbReference>
<organism evidence="2 3">
    <name type="scientific">Bacillus atrophaeus (strain 1942)</name>
    <dbReference type="NCBI Taxonomy" id="720555"/>
    <lineage>
        <taxon>Bacteria</taxon>
        <taxon>Bacillati</taxon>
        <taxon>Bacillota</taxon>
        <taxon>Bacilli</taxon>
        <taxon>Bacillales</taxon>
        <taxon>Bacillaceae</taxon>
        <taxon>Bacillus</taxon>
    </lineage>
</organism>
<evidence type="ECO:0000256" key="1">
    <source>
        <dbReference type="SAM" id="Phobius"/>
    </source>
</evidence>
<keyword evidence="1" id="KW-0812">Transmembrane</keyword>
<dbReference type="RefSeq" id="WP_004430231.1">
    <property type="nucleotide sequence ID" value="NC_014639.1"/>
</dbReference>
<protein>
    <recommendedName>
        <fullName evidence="4">YczF</fullName>
    </recommendedName>
</protein>